<proteinExistence type="predicted"/>
<dbReference type="OMA" id="EPASQSW"/>
<keyword evidence="2" id="KW-1133">Transmembrane helix</keyword>
<dbReference type="EMBL" id="MCGN01000005">
    <property type="protein sequence ID" value="ORY96893.1"/>
    <property type="molecule type" value="Genomic_DNA"/>
</dbReference>
<reference evidence="3 4" key="1">
    <citation type="submission" date="2016-07" db="EMBL/GenBank/DDBJ databases">
        <title>Pervasive Adenine N6-methylation of Active Genes in Fungi.</title>
        <authorList>
            <consortium name="DOE Joint Genome Institute"/>
            <person name="Mondo S.J."/>
            <person name="Dannebaum R.O."/>
            <person name="Kuo R.C."/>
            <person name="Labutti K."/>
            <person name="Haridas S."/>
            <person name="Kuo A."/>
            <person name="Salamov A."/>
            <person name="Ahrendt S.R."/>
            <person name="Lipzen A."/>
            <person name="Sullivan W."/>
            <person name="Andreopoulos W.B."/>
            <person name="Clum A."/>
            <person name="Lindquist E."/>
            <person name="Daum C."/>
            <person name="Ramamoorthy G.K."/>
            <person name="Gryganskyi A."/>
            <person name="Culley D."/>
            <person name="Magnuson J.K."/>
            <person name="James T.Y."/>
            <person name="O'Malley M.A."/>
            <person name="Stajich J.E."/>
            <person name="Spatafora J.W."/>
            <person name="Visel A."/>
            <person name="Grigoriev I.V."/>
        </authorList>
    </citation>
    <scope>NUCLEOTIDE SEQUENCE [LARGE SCALE GENOMIC DNA]</scope>
    <source>
        <strain evidence="3 4">NRRL 2496</strain>
    </source>
</reference>
<accession>A0A1X2HDK5</accession>
<gene>
    <name evidence="3" type="ORF">BCR43DRAFT_492453</name>
</gene>
<comment type="caution">
    <text evidence="3">The sequence shown here is derived from an EMBL/GenBank/DDBJ whole genome shotgun (WGS) entry which is preliminary data.</text>
</comment>
<dbReference type="GO" id="GO:0005739">
    <property type="term" value="C:mitochondrion"/>
    <property type="evidence" value="ECO:0007669"/>
    <property type="project" value="TreeGrafter"/>
</dbReference>
<evidence type="ECO:0000256" key="1">
    <source>
        <dbReference type="SAM" id="MobiDB-lite"/>
    </source>
</evidence>
<dbReference type="Proteomes" id="UP000242180">
    <property type="component" value="Unassembled WGS sequence"/>
</dbReference>
<dbReference type="OrthoDB" id="18139at2759"/>
<dbReference type="PANTHER" id="PTHR28112">
    <property type="entry name" value="SRP-INDEPENDENT TARGETING PROTEIN 3"/>
    <property type="match status" value="1"/>
</dbReference>
<dbReference type="AlphaFoldDB" id="A0A1X2HDK5"/>
<feature type="region of interest" description="Disordered" evidence="1">
    <location>
        <begin position="162"/>
        <end position="196"/>
    </location>
</feature>
<dbReference type="InterPro" id="IPR012098">
    <property type="entry name" value="SND3_fun"/>
</dbReference>
<dbReference type="GO" id="GO:0045047">
    <property type="term" value="P:protein targeting to ER"/>
    <property type="evidence" value="ECO:0007669"/>
    <property type="project" value="InterPro"/>
</dbReference>
<feature type="compositionally biased region" description="Basic and acidic residues" evidence="1">
    <location>
        <begin position="180"/>
        <end position="196"/>
    </location>
</feature>
<keyword evidence="2" id="KW-0812">Transmembrane</keyword>
<dbReference type="Pfam" id="PF10032">
    <property type="entry name" value="Pho88"/>
    <property type="match status" value="1"/>
</dbReference>
<keyword evidence="2" id="KW-0472">Membrane</keyword>
<evidence type="ECO:0000313" key="4">
    <source>
        <dbReference type="Proteomes" id="UP000242180"/>
    </source>
</evidence>
<dbReference type="STRING" id="13706.A0A1X2HDK5"/>
<evidence type="ECO:0000313" key="3">
    <source>
        <dbReference type="EMBL" id="ORY96893.1"/>
    </source>
</evidence>
<organism evidence="3 4">
    <name type="scientific">Syncephalastrum racemosum</name>
    <name type="common">Filamentous fungus</name>
    <dbReference type="NCBI Taxonomy" id="13706"/>
    <lineage>
        <taxon>Eukaryota</taxon>
        <taxon>Fungi</taxon>
        <taxon>Fungi incertae sedis</taxon>
        <taxon>Mucoromycota</taxon>
        <taxon>Mucoromycotina</taxon>
        <taxon>Mucoromycetes</taxon>
        <taxon>Mucorales</taxon>
        <taxon>Syncephalastraceae</taxon>
        <taxon>Syncephalastrum</taxon>
    </lineage>
</organism>
<dbReference type="PANTHER" id="PTHR28112:SF1">
    <property type="entry name" value="SRP-INDEPENDENT TARGETING PROTEIN 3"/>
    <property type="match status" value="1"/>
</dbReference>
<dbReference type="GO" id="GO:0005783">
    <property type="term" value="C:endoplasmic reticulum"/>
    <property type="evidence" value="ECO:0007669"/>
    <property type="project" value="InterPro"/>
</dbReference>
<feature type="transmembrane region" description="Helical" evidence="2">
    <location>
        <begin position="37"/>
        <end position="57"/>
    </location>
</feature>
<evidence type="ECO:0000256" key="2">
    <source>
        <dbReference type="SAM" id="Phobius"/>
    </source>
</evidence>
<keyword evidence="4" id="KW-1185">Reference proteome</keyword>
<dbReference type="InParanoid" id="A0A1X2HDK5"/>
<name>A0A1X2HDK5_SYNRA</name>
<sequence>MPSLTKIVNHPLFNIAFFFGIRQVTKRLPLDEPEYLWGLRFLYLGSQAICIGLNLWLMWQVTKKNDQTPLRYVEPSKQSWDGTQTPEQLVSTTYQEYDIAEIKKSIKQALTGVLMIAFLHMQFKYVQPLIIQAIMGFKTFFTTKEARIHIWGESTTSGPLKRPFRVESPFGMSQESQQPKVDKASIKRAEKAMKAE</sequence>
<protein>
    <submittedName>
        <fullName evidence="3">Inorganic phosphate transporter</fullName>
    </submittedName>
</protein>